<dbReference type="InterPro" id="IPR018385">
    <property type="entry name" value="C4_dicarb_anaerob_car-like"/>
</dbReference>
<comment type="subcellular location">
    <subcellularLocation>
        <location evidence="1">Cell membrane</location>
        <topology evidence="1">Multi-pass membrane protein</topology>
    </subcellularLocation>
</comment>
<protein>
    <submittedName>
        <fullName evidence="7">Uncharacterized membrane protein YfcC, ion transporter superfamily</fullName>
    </submittedName>
</protein>
<dbReference type="PANTHER" id="PTHR43652">
    <property type="entry name" value="BASIC AMINO ACID ANTIPORTER YFCC-RELATED"/>
    <property type="match status" value="1"/>
</dbReference>
<evidence type="ECO:0000256" key="2">
    <source>
        <dbReference type="ARBA" id="ARBA00022475"/>
    </source>
</evidence>
<feature type="transmembrane region" description="Helical" evidence="6">
    <location>
        <begin position="430"/>
        <end position="454"/>
    </location>
</feature>
<evidence type="ECO:0000313" key="8">
    <source>
        <dbReference type="Proteomes" id="UP000185999"/>
    </source>
</evidence>
<feature type="transmembrane region" description="Helical" evidence="6">
    <location>
        <begin position="283"/>
        <end position="299"/>
    </location>
</feature>
<evidence type="ECO:0000256" key="1">
    <source>
        <dbReference type="ARBA" id="ARBA00004651"/>
    </source>
</evidence>
<gene>
    <name evidence="7" type="ORF">SAMN05421760_105289</name>
</gene>
<feature type="transmembrane region" description="Helical" evidence="6">
    <location>
        <begin position="466"/>
        <end position="488"/>
    </location>
</feature>
<name>A0A1N7M9I0_9GAMM</name>
<keyword evidence="4 6" id="KW-1133">Transmembrane helix</keyword>
<feature type="transmembrane region" description="Helical" evidence="6">
    <location>
        <begin position="221"/>
        <end position="243"/>
    </location>
</feature>
<evidence type="ECO:0000313" key="7">
    <source>
        <dbReference type="EMBL" id="SIS82727.1"/>
    </source>
</evidence>
<dbReference type="RefSeq" id="WP_082400059.1">
    <property type="nucleotide sequence ID" value="NZ_FTOE01000005.1"/>
</dbReference>
<dbReference type="Pfam" id="PF03606">
    <property type="entry name" value="DcuC"/>
    <property type="match status" value="1"/>
</dbReference>
<dbReference type="AlphaFoldDB" id="A0A1N7M9I0"/>
<feature type="transmembrane region" description="Helical" evidence="6">
    <location>
        <begin position="305"/>
        <end position="323"/>
    </location>
</feature>
<dbReference type="EMBL" id="FTOE01000005">
    <property type="protein sequence ID" value="SIS82727.1"/>
    <property type="molecule type" value="Genomic_DNA"/>
</dbReference>
<sequence length="489" mass="52170">MANSTEKTSQTPIDNLGAVNAIQSRFPSSYTILFGLIIFMAALTWIVPAGQFDLIYNEELARDVPVPGTYQLVEANHQGISDILMAPIKGFYDPDSGVANAIDVALFVLIIGGFLGVVTSTGSINTGIARAMSAMKGHEIWMIPIMMALFAVGGTTYGMAAETLAFYILIIPVMIAVGYDSITGVAIILLGAGIGVLGSTINPFSTIIASNAAGIPFTDGLNLRLVILVLSWLICTAYVMWYATRVRKDPSKSIVAEQKESNQDFFLKYVADADARLTTTQKIILVAFVLTFAVMIWGVSSQGWWMAKMSVLFLGSSIVIGFIGRIGEKGFTDAFVDGARDLLGVALIIGIARGIGVVMDAGHITDTILNTAAEAVKGYSSVVFINVIYWIEVLLSFFVPSTSGLAVLSMPIMAPLADFSSVGRELVVTAFQSACGIVNLITPTSAVVVGGLAIGRVSYEKWLRFVWPLLLILSILMMVILSIGAISLT</sequence>
<dbReference type="InterPro" id="IPR051679">
    <property type="entry name" value="DASS-Related_Transporters"/>
</dbReference>
<reference evidence="8" key="1">
    <citation type="submission" date="2017-01" db="EMBL/GenBank/DDBJ databases">
        <authorList>
            <person name="Varghese N."/>
            <person name="Submissions S."/>
        </authorList>
    </citation>
    <scope>NUCLEOTIDE SEQUENCE [LARGE SCALE GENOMIC DNA]</scope>
    <source>
        <strain evidence="8">DSM 22306</strain>
    </source>
</reference>
<feature type="transmembrane region" description="Helical" evidence="6">
    <location>
        <begin position="30"/>
        <end position="47"/>
    </location>
</feature>
<accession>A0A1N7M9I0</accession>
<evidence type="ECO:0000256" key="6">
    <source>
        <dbReference type="SAM" id="Phobius"/>
    </source>
</evidence>
<keyword evidence="2" id="KW-1003">Cell membrane</keyword>
<keyword evidence="3 6" id="KW-0812">Transmembrane</keyword>
<proteinExistence type="predicted"/>
<dbReference type="OrthoDB" id="255482at2"/>
<keyword evidence="8" id="KW-1185">Reference proteome</keyword>
<organism evidence="7 8">
    <name type="scientific">Neptunomonas antarctica</name>
    <dbReference type="NCBI Taxonomy" id="619304"/>
    <lineage>
        <taxon>Bacteria</taxon>
        <taxon>Pseudomonadati</taxon>
        <taxon>Pseudomonadota</taxon>
        <taxon>Gammaproteobacteria</taxon>
        <taxon>Oceanospirillales</taxon>
        <taxon>Oceanospirillaceae</taxon>
        <taxon>Neptunomonas</taxon>
    </lineage>
</organism>
<keyword evidence="5 6" id="KW-0472">Membrane</keyword>
<dbReference type="GO" id="GO:0005886">
    <property type="term" value="C:plasma membrane"/>
    <property type="evidence" value="ECO:0007669"/>
    <property type="project" value="UniProtKB-SubCell"/>
</dbReference>
<evidence type="ECO:0000256" key="3">
    <source>
        <dbReference type="ARBA" id="ARBA00022692"/>
    </source>
</evidence>
<feature type="transmembrane region" description="Helical" evidence="6">
    <location>
        <begin position="187"/>
        <end position="209"/>
    </location>
</feature>
<evidence type="ECO:0000256" key="4">
    <source>
        <dbReference type="ARBA" id="ARBA00022989"/>
    </source>
</evidence>
<feature type="transmembrane region" description="Helical" evidence="6">
    <location>
        <begin position="387"/>
        <end position="410"/>
    </location>
</feature>
<dbReference type="Proteomes" id="UP000185999">
    <property type="component" value="Unassembled WGS sequence"/>
</dbReference>
<dbReference type="PANTHER" id="PTHR43652:SF6">
    <property type="entry name" value="ARGININE REPRESSOR"/>
    <property type="match status" value="1"/>
</dbReference>
<feature type="transmembrane region" description="Helical" evidence="6">
    <location>
        <begin position="104"/>
        <end position="128"/>
    </location>
</feature>
<dbReference type="STRING" id="619304.SAMN05421760_105289"/>
<evidence type="ECO:0000256" key="5">
    <source>
        <dbReference type="ARBA" id="ARBA00023136"/>
    </source>
</evidence>